<feature type="region of interest" description="Disordered" evidence="6">
    <location>
        <begin position="255"/>
        <end position="298"/>
    </location>
</feature>
<sequence>HCVCSEPCPLAPSDAHIPLAVLVDIMGLLSEDEERKRKRPFWVKYICIAVCLVVLVLLAFALAYPLRVLFSDPTSDAIEKADVKSNEIDDSASDGFRASSGGFKREHRSTQEPPPSQPTPTATTRLPTTPVPTVTTQSPPTTSTAVTPSRTAATESSTGTVTKTRGTWRRHPRHVTVPPPNNRTNASGHKVHVWANRTRQVPSTITYEVYMKKVSVQVVYECHCPRSRRFIYSQLLPVYEKLRDYMHLTLLPSSQAGNKAAGNKTMGNKTTGNEATDNKNLGSTTSGNKTSGNDSATDVECRRGKDECHSNMVQTCVLNHVEETLTAVKIIACMSRSPDPHRVGRVCVEKHGLQWTLIDACVTDKGKLYMLEVGKKAWSITGGVGNVPLVTVQGEMSYAIQVEAQTNLLALVCDHMKQDHKACAGSRNKTATSSSNESGEDHTTTSHGTTTAPKATVTDASAQDDDHNATRRRSV</sequence>
<accession>A0A023G6D4</accession>
<evidence type="ECO:0000256" key="4">
    <source>
        <dbReference type="ARBA" id="ARBA00022729"/>
    </source>
</evidence>
<evidence type="ECO:0000256" key="6">
    <source>
        <dbReference type="SAM" id="MobiDB-lite"/>
    </source>
</evidence>
<comment type="subcellular location">
    <subcellularLocation>
        <location evidence="1">Secreted</location>
    </subcellularLocation>
</comment>
<feature type="region of interest" description="Disordered" evidence="6">
    <location>
        <begin position="423"/>
        <end position="475"/>
    </location>
</feature>
<keyword evidence="4" id="KW-0732">Signal</keyword>
<protein>
    <recommendedName>
        <fullName evidence="9">Gamma-interferon inducible lysosomal thiol reductase</fullName>
    </recommendedName>
</protein>
<dbReference type="AlphaFoldDB" id="A0A023G6D4"/>
<dbReference type="PANTHER" id="PTHR13234">
    <property type="entry name" value="GAMMA-INTERFERON INDUCIBLE LYSOSOMAL THIOL REDUCTASE GILT"/>
    <property type="match status" value="1"/>
</dbReference>
<feature type="compositionally biased region" description="Polar residues" evidence="6">
    <location>
        <begin position="265"/>
        <end position="296"/>
    </location>
</feature>
<dbReference type="PANTHER" id="PTHR13234:SF8">
    <property type="entry name" value="GAMMA-INTERFERON-INDUCIBLE LYSOSOMAL THIOL REDUCTASE"/>
    <property type="match status" value="1"/>
</dbReference>
<feature type="compositionally biased region" description="Low complexity" evidence="6">
    <location>
        <begin position="119"/>
        <end position="154"/>
    </location>
</feature>
<keyword evidence="5" id="KW-0325">Glycoprotein</keyword>
<dbReference type="GO" id="GO:0005576">
    <property type="term" value="C:extracellular region"/>
    <property type="evidence" value="ECO:0007669"/>
    <property type="project" value="UniProtKB-SubCell"/>
</dbReference>
<dbReference type="Pfam" id="PF03227">
    <property type="entry name" value="GILT"/>
    <property type="match status" value="2"/>
</dbReference>
<keyword evidence="7" id="KW-0472">Membrane</keyword>
<keyword evidence="7" id="KW-1133">Transmembrane helix</keyword>
<evidence type="ECO:0000256" key="1">
    <source>
        <dbReference type="ARBA" id="ARBA00004613"/>
    </source>
</evidence>
<keyword evidence="7" id="KW-0812">Transmembrane</keyword>
<dbReference type="GO" id="GO:0016671">
    <property type="term" value="F:oxidoreductase activity, acting on a sulfur group of donors, disulfide as acceptor"/>
    <property type="evidence" value="ECO:0007669"/>
    <property type="project" value="InterPro"/>
</dbReference>
<feature type="region of interest" description="Disordered" evidence="6">
    <location>
        <begin position="89"/>
        <end position="187"/>
    </location>
</feature>
<evidence type="ECO:0000313" key="8">
    <source>
        <dbReference type="EMBL" id="JAC29337.1"/>
    </source>
</evidence>
<organism evidence="8">
    <name type="scientific">Amblyomma triste</name>
    <name type="common">Neotropical tick</name>
    <dbReference type="NCBI Taxonomy" id="251400"/>
    <lineage>
        <taxon>Eukaryota</taxon>
        <taxon>Metazoa</taxon>
        <taxon>Ecdysozoa</taxon>
        <taxon>Arthropoda</taxon>
        <taxon>Chelicerata</taxon>
        <taxon>Arachnida</taxon>
        <taxon>Acari</taxon>
        <taxon>Parasitiformes</taxon>
        <taxon>Ixodida</taxon>
        <taxon>Ixodoidea</taxon>
        <taxon>Ixodidae</taxon>
        <taxon>Amblyomminae</taxon>
        <taxon>Amblyomma</taxon>
    </lineage>
</organism>
<name>A0A023G6D4_AMBTT</name>
<feature type="compositionally biased region" description="Polar residues" evidence="6">
    <location>
        <begin position="427"/>
        <end position="437"/>
    </location>
</feature>
<evidence type="ECO:0000256" key="2">
    <source>
        <dbReference type="ARBA" id="ARBA00005679"/>
    </source>
</evidence>
<evidence type="ECO:0000256" key="7">
    <source>
        <dbReference type="SAM" id="Phobius"/>
    </source>
</evidence>
<proteinExistence type="evidence at transcript level"/>
<comment type="similarity">
    <text evidence="2">Belongs to the GILT family.</text>
</comment>
<feature type="compositionally biased region" description="Polar residues" evidence="6">
    <location>
        <begin position="155"/>
        <end position="165"/>
    </location>
</feature>
<feature type="non-terminal residue" evidence="8">
    <location>
        <position position="1"/>
    </location>
</feature>
<evidence type="ECO:0000256" key="5">
    <source>
        <dbReference type="ARBA" id="ARBA00023180"/>
    </source>
</evidence>
<feature type="transmembrane region" description="Helical" evidence="7">
    <location>
        <begin position="45"/>
        <end position="66"/>
    </location>
</feature>
<dbReference type="InterPro" id="IPR004911">
    <property type="entry name" value="Interferon-induced_GILT"/>
</dbReference>
<reference evidence="8" key="1">
    <citation type="submission" date="2014-03" db="EMBL/GenBank/DDBJ databases">
        <title>The sialotranscriptome of Amblyomma triste, Amblyomma parvum and Amblyomma cajennense ticks, uncovered by 454-based RNA-seq.</title>
        <authorList>
            <person name="Garcia G.R."/>
            <person name="Gardinassi L.G."/>
            <person name="Ribeiro J.M."/>
            <person name="Anatriello E."/>
            <person name="Ferreira B.R."/>
            <person name="Moreira H.N."/>
            <person name="Mafra C."/>
            <person name="Olegario M.M."/>
            <person name="Szabo P.J."/>
            <person name="Miranda-Santos I.K."/>
            <person name="Maruyama S.R."/>
        </authorList>
    </citation>
    <scope>NUCLEOTIDE SEQUENCE</scope>
    <source>
        <strain evidence="8">Mato Grasso do Sul</strain>
        <tissue evidence="8">Salivary glands</tissue>
    </source>
</reference>
<keyword evidence="3" id="KW-0964">Secreted</keyword>
<evidence type="ECO:0008006" key="9">
    <source>
        <dbReference type="Google" id="ProtNLM"/>
    </source>
</evidence>
<evidence type="ECO:0000256" key="3">
    <source>
        <dbReference type="ARBA" id="ARBA00022525"/>
    </source>
</evidence>
<dbReference type="EMBL" id="GBBM01006081">
    <property type="protein sequence ID" value="JAC29337.1"/>
    <property type="molecule type" value="mRNA"/>
</dbReference>